<dbReference type="PROSITE" id="PS50928">
    <property type="entry name" value="ABC_TM1"/>
    <property type="match status" value="1"/>
</dbReference>
<proteinExistence type="predicted"/>
<dbReference type="PANTHER" id="PTHR43005">
    <property type="entry name" value="BLR7065 PROTEIN"/>
    <property type="match status" value="1"/>
</dbReference>
<reference evidence="9" key="1">
    <citation type="submission" date="2020-05" db="EMBL/GenBank/DDBJ databases">
        <authorList>
            <person name="Chiriac C."/>
            <person name="Salcher M."/>
            <person name="Ghai R."/>
            <person name="Kavagutti S V."/>
        </authorList>
    </citation>
    <scope>NUCLEOTIDE SEQUENCE</scope>
</reference>
<evidence type="ECO:0000259" key="8">
    <source>
        <dbReference type="PROSITE" id="PS50928"/>
    </source>
</evidence>
<comment type="subcellular location">
    <subcellularLocation>
        <location evidence="1">Cell membrane</location>
        <topology evidence="1">Multi-pass membrane protein</topology>
    </subcellularLocation>
</comment>
<accession>A0A6J6JDY3</accession>
<dbReference type="CDD" id="cd06261">
    <property type="entry name" value="TM_PBP2"/>
    <property type="match status" value="1"/>
</dbReference>
<evidence type="ECO:0000256" key="2">
    <source>
        <dbReference type="ARBA" id="ARBA00022448"/>
    </source>
</evidence>
<dbReference type="PANTHER" id="PTHR43005:SF1">
    <property type="entry name" value="SPERMIDINE_PUTRESCINE TRANSPORT SYSTEM PERMEASE PROTEIN"/>
    <property type="match status" value="1"/>
</dbReference>
<dbReference type="SUPFAM" id="SSF161098">
    <property type="entry name" value="MetI-like"/>
    <property type="match status" value="1"/>
</dbReference>
<evidence type="ECO:0000313" key="9">
    <source>
        <dbReference type="EMBL" id="CAB4635331.1"/>
    </source>
</evidence>
<feature type="transmembrane region" description="Helical" evidence="7">
    <location>
        <begin position="224"/>
        <end position="246"/>
    </location>
</feature>
<keyword evidence="5 7" id="KW-1133">Transmembrane helix</keyword>
<feature type="domain" description="ABC transmembrane type-1" evidence="8">
    <location>
        <begin position="88"/>
        <end position="304"/>
    </location>
</feature>
<evidence type="ECO:0000256" key="3">
    <source>
        <dbReference type="ARBA" id="ARBA00022475"/>
    </source>
</evidence>
<organism evidence="9">
    <name type="scientific">freshwater metagenome</name>
    <dbReference type="NCBI Taxonomy" id="449393"/>
    <lineage>
        <taxon>unclassified sequences</taxon>
        <taxon>metagenomes</taxon>
        <taxon>ecological metagenomes</taxon>
    </lineage>
</organism>
<gene>
    <name evidence="9" type="ORF">UFOPK2162_00018</name>
</gene>
<feature type="transmembrane region" description="Helical" evidence="7">
    <location>
        <begin position="281"/>
        <end position="303"/>
    </location>
</feature>
<keyword evidence="3" id="KW-1003">Cell membrane</keyword>
<evidence type="ECO:0000256" key="5">
    <source>
        <dbReference type="ARBA" id="ARBA00022989"/>
    </source>
</evidence>
<keyword evidence="4 7" id="KW-0812">Transmembrane</keyword>
<feature type="transmembrane region" description="Helical" evidence="7">
    <location>
        <begin position="92"/>
        <end position="113"/>
    </location>
</feature>
<feature type="transmembrane region" description="Helical" evidence="7">
    <location>
        <begin position="176"/>
        <end position="203"/>
    </location>
</feature>
<protein>
    <submittedName>
        <fullName evidence="9">Unannotated protein</fullName>
    </submittedName>
</protein>
<feature type="transmembrane region" description="Helical" evidence="7">
    <location>
        <begin position="119"/>
        <end position="140"/>
    </location>
</feature>
<dbReference type="GO" id="GO:0005886">
    <property type="term" value="C:plasma membrane"/>
    <property type="evidence" value="ECO:0007669"/>
    <property type="project" value="UniProtKB-SubCell"/>
</dbReference>
<dbReference type="EMBL" id="CAEZVZ010000001">
    <property type="protein sequence ID" value="CAB4635331.1"/>
    <property type="molecule type" value="Genomic_DNA"/>
</dbReference>
<name>A0A6J6JDY3_9ZZZZ</name>
<evidence type="ECO:0000256" key="4">
    <source>
        <dbReference type="ARBA" id="ARBA00022692"/>
    </source>
</evidence>
<evidence type="ECO:0000256" key="7">
    <source>
        <dbReference type="SAM" id="Phobius"/>
    </source>
</evidence>
<dbReference type="Pfam" id="PF00528">
    <property type="entry name" value="BPD_transp_1"/>
    <property type="match status" value="1"/>
</dbReference>
<dbReference type="Gene3D" id="1.10.3720.10">
    <property type="entry name" value="MetI-like"/>
    <property type="match status" value="1"/>
</dbReference>
<keyword evidence="2" id="KW-0813">Transport</keyword>
<evidence type="ECO:0000256" key="1">
    <source>
        <dbReference type="ARBA" id="ARBA00004651"/>
    </source>
</evidence>
<dbReference type="GO" id="GO:0055085">
    <property type="term" value="P:transmembrane transport"/>
    <property type="evidence" value="ECO:0007669"/>
    <property type="project" value="InterPro"/>
</dbReference>
<keyword evidence="6 7" id="KW-0472">Membrane</keyword>
<dbReference type="InterPro" id="IPR035906">
    <property type="entry name" value="MetI-like_sf"/>
</dbReference>
<sequence length="312" mass="34650">MSTRTALPPKKRKSPYRGFHSILEGKYFAWVLLVPSLVLVVTFIFYPLYRGIYLSFTRTVLLEGPGSTFIGLENFRQMFKDSLFLLATKNTLIFMVVGLITQLALGLAAAMLLSQDRKYIGLIRVLVVLPWFTPPVVTAYMWRFILDQNSGVLIKMLESVGISFGPAGLWSNPDLAIYAVLFVDLWASYPFFMLFLLAGIQGIPKDMRESTSVDGASSWQHFRYVILPLISPVIVVSSILGVIHLINSPTLVLLMTNGGPGDSTTVLPLLAFQVAFQMYDFGYSSAISVAVLAAIAGFAMVYIRFARFGKED</sequence>
<feature type="transmembrane region" description="Helical" evidence="7">
    <location>
        <begin position="27"/>
        <end position="46"/>
    </location>
</feature>
<dbReference type="AlphaFoldDB" id="A0A6J6JDY3"/>
<dbReference type="InterPro" id="IPR000515">
    <property type="entry name" value="MetI-like"/>
</dbReference>
<evidence type="ECO:0000256" key="6">
    <source>
        <dbReference type="ARBA" id="ARBA00023136"/>
    </source>
</evidence>